<name>A0A7R9CNV6_TIMPO</name>
<dbReference type="InterPro" id="IPR011993">
    <property type="entry name" value="PH-like_dom_sf"/>
</dbReference>
<evidence type="ECO:0000259" key="1">
    <source>
        <dbReference type="SMART" id="SM01196"/>
    </source>
</evidence>
<dbReference type="Gene3D" id="2.30.29.30">
    <property type="entry name" value="Pleckstrin-homology domain (PH domain)/Phosphotyrosine-binding domain (PTB)"/>
    <property type="match status" value="1"/>
</dbReference>
<sequence length="152" mass="17674">MSSPATLDSHRHSRTCFFFFNEKPSLKGFSSTRPRHNCDQSSPSDPNDTWAHDINFLLDEKECAFPRLGEDNVEYFLGLTPSGIIVLRNKTKVGNYYWPRISKIYFKGRYFMLRVCDKNLYDQDGDYRKPAVVFIDTPGWHYSLGQCISLND</sequence>
<protein>
    <recommendedName>
        <fullName evidence="1">FERM C-terminal PH-like domain-containing protein</fullName>
    </recommendedName>
</protein>
<dbReference type="SMART" id="SM01196">
    <property type="entry name" value="FERM_C"/>
    <property type="match status" value="1"/>
</dbReference>
<dbReference type="InterPro" id="IPR018980">
    <property type="entry name" value="FERM_PH-like_C"/>
</dbReference>
<dbReference type="Pfam" id="PF09380">
    <property type="entry name" value="FERM_C"/>
    <property type="match status" value="1"/>
</dbReference>
<gene>
    <name evidence="2" type="ORF">TPSB3V08_LOCUS1743</name>
</gene>
<dbReference type="GO" id="GO:0005856">
    <property type="term" value="C:cytoskeleton"/>
    <property type="evidence" value="ECO:0007669"/>
    <property type="project" value="TreeGrafter"/>
</dbReference>
<reference evidence="2" key="1">
    <citation type="submission" date="2020-11" db="EMBL/GenBank/DDBJ databases">
        <authorList>
            <person name="Tran Van P."/>
        </authorList>
    </citation>
    <scope>NUCLEOTIDE SEQUENCE</scope>
</reference>
<evidence type="ECO:0000313" key="2">
    <source>
        <dbReference type="EMBL" id="CAD7398521.1"/>
    </source>
</evidence>
<accession>A0A7R9CNV6</accession>
<proteinExistence type="predicted"/>
<dbReference type="PANTHER" id="PTHR23280:SF4">
    <property type="entry name" value="BAND 4.1-LIKE PROTEIN 4A"/>
    <property type="match status" value="1"/>
</dbReference>
<organism evidence="2">
    <name type="scientific">Timema poppense</name>
    <name type="common">Walking stick</name>
    <dbReference type="NCBI Taxonomy" id="170557"/>
    <lineage>
        <taxon>Eukaryota</taxon>
        <taxon>Metazoa</taxon>
        <taxon>Ecdysozoa</taxon>
        <taxon>Arthropoda</taxon>
        <taxon>Hexapoda</taxon>
        <taxon>Insecta</taxon>
        <taxon>Pterygota</taxon>
        <taxon>Neoptera</taxon>
        <taxon>Polyneoptera</taxon>
        <taxon>Phasmatodea</taxon>
        <taxon>Timematodea</taxon>
        <taxon>Timematoidea</taxon>
        <taxon>Timematidae</taxon>
        <taxon>Timema</taxon>
    </lineage>
</organism>
<dbReference type="AlphaFoldDB" id="A0A7R9CNV6"/>
<dbReference type="SUPFAM" id="SSF50729">
    <property type="entry name" value="PH domain-like"/>
    <property type="match status" value="1"/>
</dbReference>
<dbReference type="EMBL" id="OD000631">
    <property type="protein sequence ID" value="CAD7398521.1"/>
    <property type="molecule type" value="Genomic_DNA"/>
</dbReference>
<dbReference type="PANTHER" id="PTHR23280">
    <property type="entry name" value="4.1 G PROTEIN"/>
    <property type="match status" value="1"/>
</dbReference>
<dbReference type="GO" id="GO:0031032">
    <property type="term" value="P:actomyosin structure organization"/>
    <property type="evidence" value="ECO:0007669"/>
    <property type="project" value="TreeGrafter"/>
</dbReference>
<feature type="domain" description="FERM C-terminal PH-like" evidence="1">
    <location>
        <begin position="69"/>
        <end position="149"/>
    </location>
</feature>